<evidence type="ECO:0000313" key="6">
    <source>
        <dbReference type="Proteomes" id="UP000037904"/>
    </source>
</evidence>
<evidence type="ECO:0000259" key="3">
    <source>
        <dbReference type="PROSITE" id="PS50404"/>
    </source>
</evidence>
<evidence type="ECO:0000313" key="5">
    <source>
        <dbReference type="EMBL" id="KPA38950.1"/>
    </source>
</evidence>
<gene>
    <name evidence="5" type="ORF">FLAG1_08188</name>
</gene>
<dbReference type="Proteomes" id="UP000037904">
    <property type="component" value="Unassembled WGS sequence"/>
</dbReference>
<evidence type="ECO:0000259" key="4">
    <source>
        <dbReference type="PROSITE" id="PS50405"/>
    </source>
</evidence>
<dbReference type="InterPro" id="IPR004045">
    <property type="entry name" value="Glutathione_S-Trfase_N"/>
</dbReference>
<comment type="caution">
    <text evidence="5">The sequence shown here is derived from an EMBL/GenBank/DDBJ whole genome shotgun (WGS) entry which is preliminary data.</text>
</comment>
<accession>A0A0M9ESX0</accession>
<dbReference type="PROSITE" id="PS50404">
    <property type="entry name" value="GST_NTER"/>
    <property type="match status" value="1"/>
</dbReference>
<feature type="domain" description="GST N-terminal" evidence="3">
    <location>
        <begin position="8"/>
        <end position="89"/>
    </location>
</feature>
<dbReference type="PANTHER" id="PTHR44051">
    <property type="entry name" value="GLUTATHIONE S-TRANSFERASE-RELATED"/>
    <property type="match status" value="1"/>
</dbReference>
<dbReference type="Pfam" id="PF00043">
    <property type="entry name" value="GST_C"/>
    <property type="match status" value="1"/>
</dbReference>
<dbReference type="EMBL" id="JXCE01000231">
    <property type="protein sequence ID" value="KPA38950.1"/>
    <property type="molecule type" value="Genomic_DNA"/>
</dbReference>
<dbReference type="InterPro" id="IPR010987">
    <property type="entry name" value="Glutathione-S-Trfase_C-like"/>
</dbReference>
<feature type="transmembrane region" description="Helical" evidence="2">
    <location>
        <begin position="247"/>
        <end position="267"/>
    </location>
</feature>
<sequence length="268" mass="30371">MNGTNQSSKPRLIYLAHSPSTQAVLWLLEELGIEYDITRFDRPLDKRAVGLGETHIQAHAPQLILPDGQVITQMSTCMLYLLLTYDTEQTFHQTDVSYRVREDYLVSLATADLVARLGTKHLFMVLGSVTPFFISPIIKLLSYVLNKAFLDEDVNNALHVVEMELEGREWIMGGNSPSRADMALKIALDMAVQPNLIEIHKWPRVKTWLERCEARPAWKRSLDKGIGYQLDWNSRLRESQKSGLSTWTWTAMALAGAAVSYFAVYGIN</sequence>
<evidence type="ECO:0000256" key="1">
    <source>
        <dbReference type="ARBA" id="ARBA00007409"/>
    </source>
</evidence>
<dbReference type="Pfam" id="PF13409">
    <property type="entry name" value="GST_N_2"/>
    <property type="match status" value="1"/>
</dbReference>
<dbReference type="SUPFAM" id="SSF52833">
    <property type="entry name" value="Thioredoxin-like"/>
    <property type="match status" value="1"/>
</dbReference>
<reference evidence="5 6" key="1">
    <citation type="submission" date="2015-04" db="EMBL/GenBank/DDBJ databases">
        <title>The draft genome sequence of Fusarium langsethiae, a T-2/HT-2 mycotoxin producer.</title>
        <authorList>
            <person name="Lysoe E."/>
            <person name="Divon H.H."/>
            <person name="Terzi V."/>
            <person name="Orru L."/>
            <person name="Lamontanara A."/>
            <person name="Kolseth A.-K."/>
            <person name="Frandsen R.J."/>
            <person name="Nielsen K."/>
            <person name="Thrane U."/>
        </authorList>
    </citation>
    <scope>NUCLEOTIDE SEQUENCE [LARGE SCALE GENOMIC DNA]</scope>
    <source>
        <strain evidence="5 6">Fl201059</strain>
    </source>
</reference>
<dbReference type="PROSITE" id="PS50405">
    <property type="entry name" value="GST_CTER"/>
    <property type="match status" value="1"/>
</dbReference>
<keyword evidence="2" id="KW-0812">Transmembrane</keyword>
<dbReference type="InterPro" id="IPR036249">
    <property type="entry name" value="Thioredoxin-like_sf"/>
</dbReference>
<dbReference type="SUPFAM" id="SSF47616">
    <property type="entry name" value="GST C-terminal domain-like"/>
    <property type="match status" value="1"/>
</dbReference>
<dbReference type="AlphaFoldDB" id="A0A0M9ESX0"/>
<dbReference type="InterPro" id="IPR036282">
    <property type="entry name" value="Glutathione-S-Trfase_C_sf"/>
</dbReference>
<evidence type="ECO:0000256" key="2">
    <source>
        <dbReference type="SAM" id="Phobius"/>
    </source>
</evidence>
<name>A0A0M9ESX0_FUSLA</name>
<dbReference type="InterPro" id="IPR004046">
    <property type="entry name" value="GST_C"/>
</dbReference>
<keyword evidence="5" id="KW-0808">Transferase</keyword>
<dbReference type="GO" id="GO:0016740">
    <property type="term" value="F:transferase activity"/>
    <property type="evidence" value="ECO:0007669"/>
    <property type="project" value="UniProtKB-KW"/>
</dbReference>
<keyword evidence="2" id="KW-0472">Membrane</keyword>
<dbReference type="OrthoDB" id="2309723at2759"/>
<protein>
    <submittedName>
        <fullName evidence="5">Glutathione s-transferase</fullName>
    </submittedName>
</protein>
<keyword evidence="6" id="KW-1185">Reference proteome</keyword>
<dbReference type="Gene3D" id="3.40.30.10">
    <property type="entry name" value="Glutaredoxin"/>
    <property type="match status" value="1"/>
</dbReference>
<feature type="transmembrane region" description="Helical" evidence="2">
    <location>
        <begin position="122"/>
        <end position="145"/>
    </location>
</feature>
<dbReference type="Gene3D" id="1.20.1050.10">
    <property type="match status" value="1"/>
</dbReference>
<dbReference type="PANTHER" id="PTHR44051:SF9">
    <property type="entry name" value="GLUTATHIONE S-TRANSFERASE 1"/>
    <property type="match status" value="1"/>
</dbReference>
<dbReference type="CDD" id="cd00570">
    <property type="entry name" value="GST_N_family"/>
    <property type="match status" value="1"/>
</dbReference>
<proteinExistence type="inferred from homology"/>
<comment type="similarity">
    <text evidence="1">Belongs to the GST superfamily.</text>
</comment>
<feature type="domain" description="GST C-terminal" evidence="4">
    <location>
        <begin position="95"/>
        <end position="234"/>
    </location>
</feature>
<organism evidence="5 6">
    <name type="scientific">Fusarium langsethiae</name>
    <dbReference type="NCBI Taxonomy" id="179993"/>
    <lineage>
        <taxon>Eukaryota</taxon>
        <taxon>Fungi</taxon>
        <taxon>Dikarya</taxon>
        <taxon>Ascomycota</taxon>
        <taxon>Pezizomycotina</taxon>
        <taxon>Sordariomycetes</taxon>
        <taxon>Hypocreomycetidae</taxon>
        <taxon>Hypocreales</taxon>
        <taxon>Nectriaceae</taxon>
        <taxon>Fusarium</taxon>
    </lineage>
</organism>
<keyword evidence="2" id="KW-1133">Transmembrane helix</keyword>